<comment type="caution">
    <text evidence="1">The sequence shown here is derived from an EMBL/GenBank/DDBJ whole genome shotgun (WGS) entry which is preliminary data.</text>
</comment>
<organism evidence="1 2">
    <name type="scientific">Oryzias melastigma</name>
    <name type="common">Marine medaka</name>
    <dbReference type="NCBI Taxonomy" id="30732"/>
    <lineage>
        <taxon>Eukaryota</taxon>
        <taxon>Metazoa</taxon>
        <taxon>Chordata</taxon>
        <taxon>Craniata</taxon>
        <taxon>Vertebrata</taxon>
        <taxon>Euteleostomi</taxon>
        <taxon>Actinopterygii</taxon>
        <taxon>Neopterygii</taxon>
        <taxon>Teleostei</taxon>
        <taxon>Neoteleostei</taxon>
        <taxon>Acanthomorphata</taxon>
        <taxon>Ovalentaria</taxon>
        <taxon>Atherinomorphae</taxon>
        <taxon>Beloniformes</taxon>
        <taxon>Adrianichthyidae</taxon>
        <taxon>Oryziinae</taxon>
        <taxon>Oryzias</taxon>
    </lineage>
</organism>
<dbReference type="EMBL" id="WKFB01000321">
    <property type="protein sequence ID" value="KAF6726667.1"/>
    <property type="molecule type" value="Genomic_DNA"/>
</dbReference>
<dbReference type="Proteomes" id="UP000646548">
    <property type="component" value="Unassembled WGS sequence"/>
</dbReference>
<accession>A0A834C6R5</accession>
<dbReference type="Gene3D" id="3.30.710.10">
    <property type="entry name" value="Potassium Channel Kv1.1, Chain A"/>
    <property type="match status" value="1"/>
</dbReference>
<protein>
    <recommendedName>
        <fullName evidence="3">BTB domain-containing protein</fullName>
    </recommendedName>
</protein>
<name>A0A834C6R5_ORYME</name>
<dbReference type="AlphaFoldDB" id="A0A834C6R5"/>
<gene>
    <name evidence="1" type="ORF">FQA47_001978</name>
</gene>
<evidence type="ECO:0008006" key="3">
    <source>
        <dbReference type="Google" id="ProtNLM"/>
    </source>
</evidence>
<evidence type="ECO:0000313" key="1">
    <source>
        <dbReference type="EMBL" id="KAF6726667.1"/>
    </source>
</evidence>
<proteinExistence type="predicted"/>
<reference evidence="1" key="1">
    <citation type="journal article" name="BMC Genomics">
        <title>Long-read sequencing and de novo genome assembly of marine medaka (Oryzias melastigma).</title>
        <authorList>
            <person name="Liang P."/>
            <person name="Saqib H.S.A."/>
            <person name="Ni X."/>
            <person name="Shen Y."/>
        </authorList>
    </citation>
    <scope>NUCLEOTIDE SEQUENCE</scope>
    <source>
        <strain evidence="1">Bigg-433</strain>
    </source>
</reference>
<sequence>MHSCILSALSPSIYSTLSSMPPPPPGNRWLLDFPTLDNRTMFHLVRLFYTGRMTGVAENEKQETICAAARLGIHGLVEETETDNGGQAELCRHKEAGVQTDAQRREEDERPQVRWRREVVEGNTYLWKEMLSGPGKEVWTQTEETSAAPLALPLASFETVDVEAFQNLTQARLPSVCPCCCPLPTKGQPDSPAFILHPSSQ</sequence>
<dbReference type="InterPro" id="IPR011333">
    <property type="entry name" value="SKP1/BTB/POZ_sf"/>
</dbReference>
<evidence type="ECO:0000313" key="2">
    <source>
        <dbReference type="Proteomes" id="UP000646548"/>
    </source>
</evidence>